<evidence type="ECO:0000313" key="4">
    <source>
        <dbReference type="Proteomes" id="UP000008062"/>
    </source>
</evidence>
<feature type="compositionally biased region" description="Polar residues" evidence="1">
    <location>
        <begin position="118"/>
        <end position="130"/>
    </location>
</feature>
<dbReference type="KEGG" id="ztr:MYCGRDRAFT_97165"/>
<dbReference type="GeneID" id="13402062"/>
<keyword evidence="4" id="KW-1185">Reference proteome</keyword>
<reference evidence="3 4" key="1">
    <citation type="journal article" date="2011" name="PLoS Genet.">
        <title>Finished genome of the fungal wheat pathogen Mycosphaerella graminicola reveals dispensome structure, chromosome plasticity, and stealth pathogenesis.</title>
        <authorList>
            <person name="Goodwin S.B."/>
            <person name="Ben M'barek S."/>
            <person name="Dhillon B."/>
            <person name="Wittenberg A.H.J."/>
            <person name="Crane C.F."/>
            <person name="Hane J.K."/>
            <person name="Foster A.J."/>
            <person name="Van der Lee T.A.J."/>
            <person name="Grimwood J."/>
            <person name="Aerts A."/>
            <person name="Antoniw J."/>
            <person name="Bailey A."/>
            <person name="Bluhm B."/>
            <person name="Bowler J."/>
            <person name="Bristow J."/>
            <person name="van der Burgt A."/>
            <person name="Canto-Canche B."/>
            <person name="Churchill A.C.L."/>
            <person name="Conde-Ferraez L."/>
            <person name="Cools H.J."/>
            <person name="Coutinho P.M."/>
            <person name="Csukai M."/>
            <person name="Dehal P."/>
            <person name="De Wit P."/>
            <person name="Donzelli B."/>
            <person name="van de Geest H.C."/>
            <person name="van Ham R.C.H.J."/>
            <person name="Hammond-Kosack K.E."/>
            <person name="Henrissat B."/>
            <person name="Kilian A."/>
            <person name="Kobayashi A.K."/>
            <person name="Koopmann E."/>
            <person name="Kourmpetis Y."/>
            <person name="Kuzniar A."/>
            <person name="Lindquist E."/>
            <person name="Lombard V."/>
            <person name="Maliepaard C."/>
            <person name="Martins N."/>
            <person name="Mehrabi R."/>
            <person name="Nap J.P.H."/>
            <person name="Ponomarenko A."/>
            <person name="Rudd J.J."/>
            <person name="Salamov A."/>
            <person name="Schmutz J."/>
            <person name="Schouten H.J."/>
            <person name="Shapiro H."/>
            <person name="Stergiopoulos I."/>
            <person name="Torriani S.F.F."/>
            <person name="Tu H."/>
            <person name="de Vries R.P."/>
            <person name="Waalwijk C."/>
            <person name="Ware S.B."/>
            <person name="Wiebenga A."/>
            <person name="Zwiers L.-H."/>
            <person name="Oliver R.P."/>
            <person name="Grigoriev I.V."/>
            <person name="Kema G.H.J."/>
        </authorList>
    </citation>
    <scope>NUCLEOTIDE SEQUENCE [LARGE SCALE GENOMIC DNA]</scope>
    <source>
        <strain evidence="4">CBS 115943 / IPO323</strain>
    </source>
</reference>
<dbReference type="AlphaFoldDB" id="F9XP35"/>
<dbReference type="Proteomes" id="UP000008062">
    <property type="component" value="Chromosome 12"/>
</dbReference>
<gene>
    <name evidence="3" type="ORF">MYCGRDRAFT_97165</name>
</gene>
<dbReference type="EMBL" id="CM001207">
    <property type="protein sequence ID" value="EGP82979.1"/>
    <property type="molecule type" value="Genomic_DNA"/>
</dbReference>
<protein>
    <submittedName>
        <fullName evidence="3">Uncharacterized protein</fullName>
    </submittedName>
</protein>
<feature type="compositionally biased region" description="Basic and acidic residues" evidence="1">
    <location>
        <begin position="131"/>
        <end position="142"/>
    </location>
</feature>
<feature type="transmembrane region" description="Helical" evidence="2">
    <location>
        <begin position="20"/>
        <end position="38"/>
    </location>
</feature>
<proteinExistence type="predicted"/>
<keyword evidence="2" id="KW-1133">Transmembrane helix</keyword>
<feature type="region of interest" description="Disordered" evidence="1">
    <location>
        <begin position="76"/>
        <end position="105"/>
    </location>
</feature>
<feature type="transmembrane region" description="Helical" evidence="2">
    <location>
        <begin position="43"/>
        <end position="60"/>
    </location>
</feature>
<organism evidence="3 4">
    <name type="scientific">Zymoseptoria tritici (strain CBS 115943 / IPO323)</name>
    <name type="common">Speckled leaf blotch fungus</name>
    <name type="synonym">Septoria tritici</name>
    <dbReference type="NCBI Taxonomy" id="336722"/>
    <lineage>
        <taxon>Eukaryota</taxon>
        <taxon>Fungi</taxon>
        <taxon>Dikarya</taxon>
        <taxon>Ascomycota</taxon>
        <taxon>Pezizomycotina</taxon>
        <taxon>Dothideomycetes</taxon>
        <taxon>Dothideomycetidae</taxon>
        <taxon>Mycosphaerellales</taxon>
        <taxon>Mycosphaerellaceae</taxon>
        <taxon>Zymoseptoria</taxon>
    </lineage>
</organism>
<keyword evidence="2" id="KW-0472">Membrane</keyword>
<dbReference type="InParanoid" id="F9XP35"/>
<dbReference type="RefSeq" id="XP_003848003.1">
    <property type="nucleotide sequence ID" value="XM_003847955.1"/>
</dbReference>
<feature type="region of interest" description="Disordered" evidence="1">
    <location>
        <begin position="118"/>
        <end position="146"/>
    </location>
</feature>
<dbReference type="VEuPathDB" id="FungiDB:ZTRI_12.352"/>
<evidence type="ECO:0000313" key="3">
    <source>
        <dbReference type="EMBL" id="EGP82979.1"/>
    </source>
</evidence>
<sequence>MLVTVVEHLACYSGLMLLELIRALFEVFAIICGALLIVQLSGFLSYALTFIAVVAVALLFDEGYLYTQDESAARTEVSSNAESAVDKKSHPETSTREKTGAATENLNAVPILEQPNIITEPNDSTISGPNEESKREADDKPDQSNSIFDEEVVNADAAIAMAVAIAKASDITLKENRPVYKTKVEILQDFLAVMRAVEQTGREYLDELLRKDEDDHATA</sequence>
<feature type="compositionally biased region" description="Basic and acidic residues" evidence="1">
    <location>
        <begin position="84"/>
        <end position="99"/>
    </location>
</feature>
<evidence type="ECO:0000256" key="2">
    <source>
        <dbReference type="SAM" id="Phobius"/>
    </source>
</evidence>
<accession>F9XP35</accession>
<keyword evidence="2" id="KW-0812">Transmembrane</keyword>
<evidence type="ECO:0000256" key="1">
    <source>
        <dbReference type="SAM" id="MobiDB-lite"/>
    </source>
</evidence>
<dbReference type="HOGENOM" id="CLU_1262413_0_0_1"/>
<name>F9XP35_ZYMTI</name>